<dbReference type="EMBL" id="DTHJ01000006">
    <property type="protein sequence ID" value="HHS62053.1"/>
    <property type="molecule type" value="Genomic_DNA"/>
</dbReference>
<evidence type="ECO:0000259" key="1">
    <source>
        <dbReference type="Pfam" id="PF02954"/>
    </source>
</evidence>
<feature type="domain" description="DNA binding HTH" evidence="1">
    <location>
        <begin position="19"/>
        <end position="56"/>
    </location>
</feature>
<dbReference type="PRINTS" id="PR01590">
    <property type="entry name" value="HTHFIS"/>
</dbReference>
<dbReference type="GO" id="GO:0043565">
    <property type="term" value="F:sequence-specific DNA binding"/>
    <property type="evidence" value="ECO:0007669"/>
    <property type="project" value="InterPro"/>
</dbReference>
<name>A0A7C6AES4_UNCW3</name>
<accession>A0A7C6AES4</accession>
<dbReference type="Gene3D" id="1.10.10.60">
    <property type="entry name" value="Homeodomain-like"/>
    <property type="match status" value="1"/>
</dbReference>
<sequence length="68" mass="8041">MKKEISEAIPNIKEIKTKAEQKYIITILNTVNWHMAEAARLMGINRSTLFRKMKKYGINKRNPDKFVF</sequence>
<dbReference type="SUPFAM" id="SSF46689">
    <property type="entry name" value="Homeodomain-like"/>
    <property type="match status" value="1"/>
</dbReference>
<evidence type="ECO:0000313" key="2">
    <source>
        <dbReference type="EMBL" id="HHS62053.1"/>
    </source>
</evidence>
<comment type="caution">
    <text evidence="2">The sequence shown here is derived from an EMBL/GenBank/DDBJ whole genome shotgun (WGS) entry which is preliminary data.</text>
</comment>
<protein>
    <recommendedName>
        <fullName evidence="1">DNA binding HTH domain-containing protein</fullName>
    </recommendedName>
</protein>
<dbReference type="AlphaFoldDB" id="A0A7C6AES4"/>
<reference evidence="2" key="1">
    <citation type="journal article" date="2020" name="mSystems">
        <title>Genome- and Community-Level Interaction Insights into Carbon Utilization and Element Cycling Functions of Hydrothermarchaeota in Hydrothermal Sediment.</title>
        <authorList>
            <person name="Zhou Z."/>
            <person name="Liu Y."/>
            <person name="Xu W."/>
            <person name="Pan J."/>
            <person name="Luo Z.H."/>
            <person name="Li M."/>
        </authorList>
    </citation>
    <scope>NUCLEOTIDE SEQUENCE [LARGE SCALE GENOMIC DNA]</scope>
    <source>
        <strain evidence="2">SpSt-783</strain>
    </source>
</reference>
<dbReference type="InterPro" id="IPR002197">
    <property type="entry name" value="HTH_Fis"/>
</dbReference>
<dbReference type="Pfam" id="PF02954">
    <property type="entry name" value="HTH_8"/>
    <property type="match status" value="1"/>
</dbReference>
<dbReference type="InterPro" id="IPR009057">
    <property type="entry name" value="Homeodomain-like_sf"/>
</dbReference>
<organism evidence="2">
    <name type="scientific">candidate division WOR-3 bacterium</name>
    <dbReference type="NCBI Taxonomy" id="2052148"/>
    <lineage>
        <taxon>Bacteria</taxon>
        <taxon>Bacteria division WOR-3</taxon>
    </lineage>
</organism>
<gene>
    <name evidence="2" type="ORF">ENV70_00350</name>
</gene>
<proteinExistence type="predicted"/>